<evidence type="ECO:0000256" key="3">
    <source>
        <dbReference type="SAM" id="MobiDB-lite"/>
    </source>
</evidence>
<reference evidence="6 7" key="1">
    <citation type="submission" date="2024-02" db="EMBL/GenBank/DDBJ databases">
        <authorList>
            <person name="Chen Y."/>
            <person name="Shah S."/>
            <person name="Dougan E. K."/>
            <person name="Thang M."/>
            <person name="Chan C."/>
        </authorList>
    </citation>
    <scope>NUCLEOTIDE SEQUENCE [LARGE SCALE GENOMIC DNA]</scope>
</reference>
<feature type="region of interest" description="Disordered" evidence="3">
    <location>
        <begin position="1297"/>
        <end position="1357"/>
    </location>
</feature>
<protein>
    <recommendedName>
        <fullName evidence="5">EGF-like domain-containing protein</fullName>
    </recommendedName>
</protein>
<dbReference type="SMART" id="SM00181">
    <property type="entry name" value="EGF"/>
    <property type="match status" value="3"/>
</dbReference>
<keyword evidence="4" id="KW-1133">Transmembrane helix</keyword>
<keyword evidence="4" id="KW-0812">Transmembrane</keyword>
<feature type="disulfide bond" evidence="2">
    <location>
        <begin position="503"/>
        <end position="512"/>
    </location>
</feature>
<feature type="region of interest" description="Disordered" evidence="3">
    <location>
        <begin position="1533"/>
        <end position="1571"/>
    </location>
</feature>
<comment type="caution">
    <text evidence="2">Lacks conserved residue(s) required for the propagation of feature annotation.</text>
</comment>
<evidence type="ECO:0000313" key="7">
    <source>
        <dbReference type="Proteomes" id="UP001642484"/>
    </source>
</evidence>
<proteinExistence type="predicted"/>
<gene>
    <name evidence="6" type="ORF">CCMP2556_LOCUS47500</name>
</gene>
<feature type="region of interest" description="Disordered" evidence="3">
    <location>
        <begin position="1596"/>
        <end position="1617"/>
    </location>
</feature>
<comment type="caution">
    <text evidence="6">The sequence shown here is derived from an EMBL/GenBank/DDBJ whole genome shotgun (WGS) entry which is preliminary data.</text>
</comment>
<dbReference type="SUPFAM" id="SSF57184">
    <property type="entry name" value="Growth factor receptor domain"/>
    <property type="match status" value="2"/>
</dbReference>
<evidence type="ECO:0000259" key="5">
    <source>
        <dbReference type="PROSITE" id="PS50026"/>
    </source>
</evidence>
<dbReference type="InterPro" id="IPR009030">
    <property type="entry name" value="Growth_fac_rcpt_cys_sf"/>
</dbReference>
<dbReference type="PROSITE" id="PS50026">
    <property type="entry name" value="EGF_3"/>
    <property type="match status" value="1"/>
</dbReference>
<feature type="compositionally biased region" description="Low complexity" evidence="3">
    <location>
        <begin position="1297"/>
        <end position="1319"/>
    </location>
</feature>
<dbReference type="InterPro" id="IPR000742">
    <property type="entry name" value="EGF"/>
</dbReference>
<feature type="compositionally biased region" description="Basic and acidic residues" evidence="3">
    <location>
        <begin position="1322"/>
        <end position="1332"/>
    </location>
</feature>
<accession>A0ABP0RJL8</accession>
<feature type="domain" description="EGF-like" evidence="5">
    <location>
        <begin position="478"/>
        <end position="513"/>
    </location>
</feature>
<name>A0ABP0RJL8_9DINO</name>
<organism evidence="6 7">
    <name type="scientific">Durusdinium trenchii</name>
    <dbReference type="NCBI Taxonomy" id="1381693"/>
    <lineage>
        <taxon>Eukaryota</taxon>
        <taxon>Sar</taxon>
        <taxon>Alveolata</taxon>
        <taxon>Dinophyceae</taxon>
        <taxon>Suessiales</taxon>
        <taxon>Symbiodiniaceae</taxon>
        <taxon>Durusdinium</taxon>
    </lineage>
</organism>
<dbReference type="PANTHER" id="PTHR46967">
    <property type="entry name" value="INSULIN-LIKE GROWTH FACTOR BINDING PROTEIN,N-TERMINAL"/>
    <property type="match status" value="1"/>
</dbReference>
<dbReference type="Gene3D" id="2.130.10.130">
    <property type="entry name" value="Integrin alpha, N-terminal"/>
    <property type="match status" value="1"/>
</dbReference>
<feature type="compositionally biased region" description="Polar residues" evidence="3">
    <location>
        <begin position="1606"/>
        <end position="1617"/>
    </location>
</feature>
<keyword evidence="7" id="KW-1185">Reference proteome</keyword>
<evidence type="ECO:0000256" key="4">
    <source>
        <dbReference type="SAM" id="Phobius"/>
    </source>
</evidence>
<evidence type="ECO:0000256" key="2">
    <source>
        <dbReference type="PROSITE-ProRule" id="PRU00076"/>
    </source>
</evidence>
<dbReference type="SUPFAM" id="SSF69318">
    <property type="entry name" value="Integrin alpha N-terminal domain"/>
    <property type="match status" value="1"/>
</dbReference>
<dbReference type="Gene3D" id="2.10.50.10">
    <property type="entry name" value="Tumor Necrosis Factor Receptor, subunit A, domain 2"/>
    <property type="match status" value="3"/>
</dbReference>
<keyword evidence="4" id="KW-0472">Membrane</keyword>
<dbReference type="SMART" id="SM01411">
    <property type="entry name" value="Ephrin_rec_like"/>
    <property type="match status" value="6"/>
</dbReference>
<feature type="transmembrane region" description="Helical" evidence="4">
    <location>
        <begin position="991"/>
        <end position="1013"/>
    </location>
</feature>
<dbReference type="Pfam" id="PF13517">
    <property type="entry name" value="FG-GAP_3"/>
    <property type="match status" value="1"/>
</dbReference>
<keyword evidence="2" id="KW-1015">Disulfide bond</keyword>
<dbReference type="Proteomes" id="UP001642484">
    <property type="component" value="Unassembled WGS sequence"/>
</dbReference>
<evidence type="ECO:0000313" key="6">
    <source>
        <dbReference type="EMBL" id="CAK9100558.1"/>
    </source>
</evidence>
<dbReference type="PANTHER" id="PTHR46967:SF2">
    <property type="entry name" value="SUSHI, VON WILLEBRAND FACTOR TYPE A, EGF AND PENTRAXIN DOMAIN-CONTAINING PROTEIN 1-LIKE"/>
    <property type="match status" value="1"/>
</dbReference>
<dbReference type="InterPro" id="IPR013517">
    <property type="entry name" value="FG-GAP"/>
</dbReference>
<evidence type="ECO:0000256" key="1">
    <source>
        <dbReference type="ARBA" id="ARBA00022729"/>
    </source>
</evidence>
<sequence length="1617" mass="175177">MVGDLVTVSLLNRSSLLPMENISEFPEIILLTHGSTCDMLARDFDEDGDVDLILGDDKWLPSYSRYFERISAYRVVERTGDDNPLSIFNGSVQQIADIDGDGRLEIFSGQKKPFGSATLSHLHLLRRAADGSLVEMENSVWSLSGPFGSDLEVVFFFEIHVADWNSDGLPDVLKVSVVGFGESVTKGKLRWWIEDYRQHVLDLDMKLDVEAYGDIEAGFKDQEIVVDWNGDGFADLVVLRKSKSLHLYEHRDGEFKEVLDVFQNVTASLLGKGTATAVIVDWDIDGDLDLIISTESDGKLHYHEMVSGNLCKEELQHPFQNITIAPDIIKGKNYFGYIQPVIVDWDNDGDMDLFLGPPDGRYFEQLSDGTLREWPREESPVSELGDTTRTKWDFVDCDADGDYDLLRMEGGANPRVQVCEHKTSHVLRCDDAFPCLGTNLSKFRPQKTGWRMQLGNVADGRLKFITYDFAESRAVLWSSGICLPADPCHSKGLCLNRRAHCSCIAGHELADCSGCEPHFYSVQRKVGQMHDCKACPGARGKVCYGRGSCFDDAAGKMLAEESTARLMATGNGSCSCNEVHFYGKDEEGRSTCIHGICPAGTEENDGSCNPCAGGTFSSEGGSCTLCLPGTFSFARGSMCLTCAPGTVSTESGASECDACPAGTYEVDHQLCNECAAGLVSARGSNTCTKCPAGSHAPKSGSITCESCAAGTYAGEASTECRSCPSGTISSEASGSCSPCDAGSFAKSSLTCEQCPGGTFSNPGSKNCQSCLPGKFSLTGSSNCSDCLPGTVSSPGSWSCDACPAGTFASAGSSVCEACPVGHVSSPNSGACESCESIFIRSTPDDKKQSCQVLAMDVVLGLIFLSTCSCFSFLSLTGFSGRIPISDVSAQGQKVVVTTSTAHGLHKWACPKVTFAGTDVPDLESSNDWTIKALSLYQVTLHGESPMSLDTSKGHLYVKFPQVFWSTGLWHCPLLLWCLLFLAASAGLASQLTWSLTLLLCALGLCAGFLAFALRRRQGEATPLVKRRRQFLKEWPLALERCSRGPDRSMTAGKLHDFLQFFETFIKERSMYYACSNIVKPLTKPFQLSFVELVGSRKIQWFASHYWGMPLRHFSDAIRKHAQCFERDWRDSAYWICTFSNSQWHVKEELGNGQWENSSFYLALKSPECKGTTMIIDELVLPLQRIWCLFEVYQTISLPRSDPFHGLLLCTSTGVLQQGKAGTDVAVAVAKTVAVLDTRGAQATSEEDRLMIHDLIEKMPGGFDTMNTFVRDNICQALEASHRHYETTVTTLMKDLTTAKSSGPTTSSAPTLPTLLTSSTRHATAEKVEEKAESQASHASAARCTVRGPATQSGGGVADPWEPAERAAAEFITPCKCEGTSRRGTRTACTALTRAAAFDLGLAPLHSKSFVHESCLRRWQTEARPLALLAAVALWCGTAFVPKPEASRSINVLTPLSAGASTWLLAIQEASARRSYQDRFPNMADEEVKEIYDKAGDGSTYDGISAEQALATLGMIPNLLVLFLFAARSPGTVSRERRVTGPRSRPVRAASVPSSAGAEASPGTKTTKHGHRDAVPPCMAPCGKTAWCLLRTSRSQRAAGDCGGCHDSTTSSLFKTGS</sequence>
<keyword evidence="2" id="KW-0245">EGF-like domain</keyword>
<dbReference type="EMBL" id="CAXAMN010026095">
    <property type="protein sequence ID" value="CAK9100558.1"/>
    <property type="molecule type" value="Genomic_DNA"/>
</dbReference>
<dbReference type="InterPro" id="IPR028994">
    <property type="entry name" value="Integrin_alpha_N"/>
</dbReference>
<keyword evidence="1" id="KW-0732">Signal</keyword>
<feature type="transmembrane region" description="Helical" evidence="4">
    <location>
        <begin position="962"/>
        <end position="985"/>
    </location>
</feature>